<dbReference type="SUPFAM" id="SSF57701">
    <property type="entry name" value="Zn2/Cys6 DNA-binding domain"/>
    <property type="match status" value="1"/>
</dbReference>
<reference evidence="2 3" key="1">
    <citation type="submission" date="2023-01" db="EMBL/GenBank/DDBJ databases">
        <title>Analysis of 21 Apiospora genomes using comparative genomics revels a genus with tremendous synthesis potential of carbohydrate active enzymes and secondary metabolites.</title>
        <authorList>
            <person name="Sorensen T."/>
        </authorList>
    </citation>
    <scope>NUCLEOTIDE SEQUENCE [LARGE SCALE GENOMIC DNA]</scope>
    <source>
        <strain evidence="2 3">CBS 24483</strain>
    </source>
</reference>
<evidence type="ECO:0008006" key="4">
    <source>
        <dbReference type="Google" id="ProtNLM"/>
    </source>
</evidence>
<evidence type="ECO:0000313" key="3">
    <source>
        <dbReference type="Proteomes" id="UP001391051"/>
    </source>
</evidence>
<evidence type="ECO:0000256" key="1">
    <source>
        <dbReference type="ARBA" id="ARBA00023242"/>
    </source>
</evidence>
<dbReference type="EMBL" id="JAQQWE010000003">
    <property type="protein sequence ID" value="KAK7959298.1"/>
    <property type="molecule type" value="Genomic_DNA"/>
</dbReference>
<evidence type="ECO:0000313" key="2">
    <source>
        <dbReference type="EMBL" id="KAK7959298.1"/>
    </source>
</evidence>
<dbReference type="InterPro" id="IPR036864">
    <property type="entry name" value="Zn2-C6_fun-type_DNA-bd_sf"/>
</dbReference>
<dbReference type="RefSeq" id="XP_066703001.1">
    <property type="nucleotide sequence ID" value="XM_066840374.1"/>
</dbReference>
<dbReference type="InterPro" id="IPR001138">
    <property type="entry name" value="Zn2Cys6_DnaBD"/>
</dbReference>
<keyword evidence="3" id="KW-1185">Reference proteome</keyword>
<proteinExistence type="predicted"/>
<sequence>MPGNSGNDGGDCALLPTQLQLSYPATQNNATEVKCMSGELPSRVMDNPEFHDFLDSISESDPTTLQSLLTGNSEKDANLTNQIAVLPSTEITWFNGIQRMSADDEELHLRTDSALSRHTVHRLSTSAPVPILSPQVSSCRGDGKRKIPSLDQMRKDDCILRLYGESTGRRHKRQKKKGRQCVRCRLKNLKCSDEFPCTSCTEHWKKAVNWANEKRTITWSHCFDARMEDLNVLVDLIHSIMFARTNPRKQSENMTLSHWHPLKHICFVRELVDNFGTDIGLQNCIESQKGKASASSLLGLIDEIHKQLPSDTWTLTPTTYRQLSPPARSSLRLSEIVIVLFFHHDHLREHTNLSSYELYIMTLVFSALFFDQLARHFKSGKIRAIPIGSSMATDLAIDLGTLFLLICYVPVHFPFSDIVDAEETPQNPSADIELERTNEVLQSPDDLLASHRTNRYIFDEIDHFLKSDRHKSARGRNLPFKAATLADRWVFLKEYLSHWMDKVRICSIEPSTVASRIAVAQRLCRLELLSNDEDYGRCDRPLRLHSSMNLNAPNKLENLSTLCRQMEAHWTTRKATETLDAFLQDKRVSTWHLMLMQWLNHNPIPTKTLSESHDLIDLPNLFPIYIRFRIGSVETMEFQLLNAPGSIGTVTPEELDVVRREWRAISAEMNLPPHKLRELVEKDNRIRQTMAESAIKAIWA</sequence>
<name>A0ABR1QLR7_9PEZI</name>
<accession>A0ABR1QLR7</accession>
<gene>
    <name evidence="2" type="ORF">PG986_004152</name>
</gene>
<dbReference type="CDD" id="cd00067">
    <property type="entry name" value="GAL4"/>
    <property type="match status" value="1"/>
</dbReference>
<dbReference type="Proteomes" id="UP001391051">
    <property type="component" value="Unassembled WGS sequence"/>
</dbReference>
<protein>
    <recommendedName>
        <fullName evidence="4">Zn(2)-C6 fungal-type domain-containing protein</fullName>
    </recommendedName>
</protein>
<comment type="caution">
    <text evidence="2">The sequence shown here is derived from an EMBL/GenBank/DDBJ whole genome shotgun (WGS) entry which is preliminary data.</text>
</comment>
<organism evidence="2 3">
    <name type="scientific">Apiospora aurea</name>
    <dbReference type="NCBI Taxonomy" id="335848"/>
    <lineage>
        <taxon>Eukaryota</taxon>
        <taxon>Fungi</taxon>
        <taxon>Dikarya</taxon>
        <taxon>Ascomycota</taxon>
        <taxon>Pezizomycotina</taxon>
        <taxon>Sordariomycetes</taxon>
        <taxon>Xylariomycetidae</taxon>
        <taxon>Amphisphaeriales</taxon>
        <taxon>Apiosporaceae</taxon>
        <taxon>Apiospora</taxon>
    </lineage>
</organism>
<dbReference type="GeneID" id="92073436"/>
<keyword evidence="1" id="KW-0539">Nucleus</keyword>